<protein>
    <submittedName>
        <fullName evidence="7">GTPase, G3E family</fullName>
    </submittedName>
</protein>
<reference evidence="7" key="1">
    <citation type="submission" date="2022-06" db="EMBL/GenBank/DDBJ databases">
        <title>Genomic Encyclopedia of Archaeal and Bacterial Type Strains, Phase II (KMG-II): from individual species to whole genera.</title>
        <authorList>
            <person name="Goeker M."/>
        </authorList>
    </citation>
    <scope>NUCLEOTIDE SEQUENCE</scope>
    <source>
        <strain evidence="7">DSM 43935</strain>
    </source>
</reference>
<dbReference type="SUPFAM" id="SSF52540">
    <property type="entry name" value="P-loop containing nucleoside triphosphate hydrolases"/>
    <property type="match status" value="1"/>
</dbReference>
<dbReference type="Pfam" id="PF02492">
    <property type="entry name" value="cobW"/>
    <property type="match status" value="1"/>
</dbReference>
<dbReference type="SMART" id="SM00833">
    <property type="entry name" value="CobW_C"/>
    <property type="match status" value="1"/>
</dbReference>
<organism evidence="7 8">
    <name type="scientific">Goodfellowiella coeruleoviolacea</name>
    <dbReference type="NCBI Taxonomy" id="334858"/>
    <lineage>
        <taxon>Bacteria</taxon>
        <taxon>Bacillati</taxon>
        <taxon>Actinomycetota</taxon>
        <taxon>Actinomycetes</taxon>
        <taxon>Pseudonocardiales</taxon>
        <taxon>Pseudonocardiaceae</taxon>
        <taxon>Goodfellowiella</taxon>
    </lineage>
</organism>
<dbReference type="Gene3D" id="3.30.1220.10">
    <property type="entry name" value="CobW-like, C-terminal domain"/>
    <property type="match status" value="1"/>
</dbReference>
<dbReference type="InterPro" id="IPR003495">
    <property type="entry name" value="CobW/HypB/UreG_nucleotide-bd"/>
</dbReference>
<dbReference type="Pfam" id="PF07683">
    <property type="entry name" value="CobW_C"/>
    <property type="match status" value="1"/>
</dbReference>
<evidence type="ECO:0000256" key="3">
    <source>
        <dbReference type="ARBA" id="ARBA00023186"/>
    </source>
</evidence>
<dbReference type="EMBL" id="JAMTCK010000014">
    <property type="protein sequence ID" value="MCP2168462.1"/>
    <property type="molecule type" value="Genomic_DNA"/>
</dbReference>
<dbReference type="RefSeq" id="WP_253776340.1">
    <property type="nucleotide sequence ID" value="NZ_JAMTCK010000014.1"/>
</dbReference>
<dbReference type="PANTHER" id="PTHR13748">
    <property type="entry name" value="COBW-RELATED"/>
    <property type="match status" value="1"/>
</dbReference>
<sequence length="353" mass="38641">MSRESAPSGDRVPVILVAGYLGSGKTTLLNHLLRSSGDTRIGVIVNDFGRINIDALAVAGQVDTALAFGNGCLCCVADADGLDTALARLTQPSAGIDAVVIEASGIAEPRTLVRMVLSSEVPRVDYGGLVEVVDAAEFEASRARHPELDQHLRFADLVVLNKTDRVEADTTDRLVQLVAELSQGTPVLPTAHGRINPELLFDRRTRPARRTEARQLSLDDLLREYHEQHDGHLHDAYQSVEFSTARPVNPRRLMEFIRARPGGLYRAKGFVHFGLPGHDDKFTVHVVGGYVRFTRSRWQRQEPRATSLVLIGTDLDRGNLLSALESCVDAEPDTADENGILHVLRHTDDQGVV</sequence>
<keyword evidence="2" id="KW-0378">Hydrolase</keyword>
<dbReference type="Gene3D" id="3.40.50.300">
    <property type="entry name" value="P-loop containing nucleotide triphosphate hydrolases"/>
    <property type="match status" value="1"/>
</dbReference>
<comment type="catalytic activity">
    <reaction evidence="5">
        <text>GTP + H2O = GDP + phosphate + H(+)</text>
        <dbReference type="Rhea" id="RHEA:19669"/>
        <dbReference type="ChEBI" id="CHEBI:15377"/>
        <dbReference type="ChEBI" id="CHEBI:15378"/>
        <dbReference type="ChEBI" id="CHEBI:37565"/>
        <dbReference type="ChEBI" id="CHEBI:43474"/>
        <dbReference type="ChEBI" id="CHEBI:58189"/>
    </reaction>
    <physiologicalReaction direction="left-to-right" evidence="5">
        <dbReference type="Rhea" id="RHEA:19670"/>
    </physiologicalReaction>
</comment>
<comment type="caution">
    <text evidence="7">The sequence shown here is derived from an EMBL/GenBank/DDBJ whole genome shotgun (WGS) entry which is preliminary data.</text>
</comment>
<evidence type="ECO:0000259" key="6">
    <source>
        <dbReference type="SMART" id="SM00833"/>
    </source>
</evidence>
<accession>A0AAE3GJB8</accession>
<evidence type="ECO:0000256" key="1">
    <source>
        <dbReference type="ARBA" id="ARBA00022741"/>
    </source>
</evidence>
<dbReference type="GO" id="GO:0005737">
    <property type="term" value="C:cytoplasm"/>
    <property type="evidence" value="ECO:0007669"/>
    <property type="project" value="TreeGrafter"/>
</dbReference>
<keyword evidence="8" id="KW-1185">Reference proteome</keyword>
<evidence type="ECO:0000313" key="8">
    <source>
        <dbReference type="Proteomes" id="UP001206128"/>
    </source>
</evidence>
<dbReference type="AlphaFoldDB" id="A0AAE3GJB8"/>
<keyword evidence="3" id="KW-0143">Chaperone</keyword>
<dbReference type="InterPro" id="IPR027417">
    <property type="entry name" value="P-loop_NTPase"/>
</dbReference>
<dbReference type="InterPro" id="IPR036627">
    <property type="entry name" value="CobW-likC_sf"/>
</dbReference>
<dbReference type="CDD" id="cd03112">
    <property type="entry name" value="CobW-like"/>
    <property type="match status" value="1"/>
</dbReference>
<comment type="similarity">
    <text evidence="4">Belongs to the SIMIBI class G3E GTPase family. ZNG1 subfamily.</text>
</comment>
<dbReference type="GO" id="GO:0016787">
    <property type="term" value="F:hydrolase activity"/>
    <property type="evidence" value="ECO:0007669"/>
    <property type="project" value="UniProtKB-KW"/>
</dbReference>
<gene>
    <name evidence="7" type="ORF">LX83_005340</name>
</gene>
<keyword evidence="1" id="KW-0547">Nucleotide-binding</keyword>
<dbReference type="SUPFAM" id="SSF90002">
    <property type="entry name" value="Hypothetical protein YjiA, C-terminal domain"/>
    <property type="match status" value="1"/>
</dbReference>
<dbReference type="InterPro" id="IPR051316">
    <property type="entry name" value="Zinc-reg_GTPase_activator"/>
</dbReference>
<dbReference type="InterPro" id="IPR011629">
    <property type="entry name" value="CobW-like_C"/>
</dbReference>
<evidence type="ECO:0000256" key="4">
    <source>
        <dbReference type="ARBA" id="ARBA00034320"/>
    </source>
</evidence>
<dbReference type="Proteomes" id="UP001206128">
    <property type="component" value="Unassembled WGS sequence"/>
</dbReference>
<name>A0AAE3GJB8_9PSEU</name>
<proteinExistence type="inferred from homology"/>
<dbReference type="GO" id="GO:0000166">
    <property type="term" value="F:nucleotide binding"/>
    <property type="evidence" value="ECO:0007669"/>
    <property type="project" value="UniProtKB-KW"/>
</dbReference>
<evidence type="ECO:0000256" key="2">
    <source>
        <dbReference type="ARBA" id="ARBA00022801"/>
    </source>
</evidence>
<evidence type="ECO:0000256" key="5">
    <source>
        <dbReference type="ARBA" id="ARBA00049117"/>
    </source>
</evidence>
<feature type="domain" description="CobW C-terminal" evidence="6">
    <location>
        <begin position="237"/>
        <end position="328"/>
    </location>
</feature>
<evidence type="ECO:0000313" key="7">
    <source>
        <dbReference type="EMBL" id="MCP2168462.1"/>
    </source>
</evidence>
<dbReference type="PANTHER" id="PTHR13748:SF62">
    <property type="entry name" value="COBW DOMAIN-CONTAINING PROTEIN"/>
    <property type="match status" value="1"/>
</dbReference>